<proteinExistence type="predicted"/>
<dbReference type="GO" id="GO:0046279">
    <property type="term" value="P:3,4-dihydroxybenzoate biosynthetic process"/>
    <property type="evidence" value="ECO:0007669"/>
    <property type="project" value="TreeGrafter"/>
</dbReference>
<dbReference type="CDD" id="cd00502">
    <property type="entry name" value="DHQase_I"/>
    <property type="match status" value="1"/>
</dbReference>
<evidence type="ECO:0000256" key="2">
    <source>
        <dbReference type="ARBA" id="ARBA00012060"/>
    </source>
</evidence>
<dbReference type="InterPro" id="IPR050146">
    <property type="entry name" value="Type-I_3-dehydroquinase"/>
</dbReference>
<keyword evidence="4" id="KW-0704">Schiff base</keyword>
<organism evidence="5 6">
    <name type="scientific">Luteolibacter ambystomatis</name>
    <dbReference type="NCBI Taxonomy" id="2824561"/>
    <lineage>
        <taxon>Bacteria</taxon>
        <taxon>Pseudomonadati</taxon>
        <taxon>Verrucomicrobiota</taxon>
        <taxon>Verrucomicrobiia</taxon>
        <taxon>Verrucomicrobiales</taxon>
        <taxon>Verrucomicrobiaceae</taxon>
        <taxon>Luteolibacter</taxon>
    </lineage>
</organism>
<evidence type="ECO:0000256" key="1">
    <source>
        <dbReference type="ARBA" id="ARBA00001864"/>
    </source>
</evidence>
<accession>A0A975G5D5</accession>
<name>A0A975G5D5_9BACT</name>
<evidence type="ECO:0000313" key="6">
    <source>
        <dbReference type="Proteomes" id="UP000676169"/>
    </source>
</evidence>
<evidence type="ECO:0000313" key="5">
    <source>
        <dbReference type="EMBL" id="QUE49632.1"/>
    </source>
</evidence>
<protein>
    <recommendedName>
        <fullName evidence="2">3-dehydroquinate dehydratase</fullName>
        <ecNumber evidence="2">4.2.1.10</ecNumber>
    </recommendedName>
</protein>
<sequence length="236" mass="24782">MISNSLRLTPGTPLTVGSFGDGEALRGAGSGPVLAACEVAEIRLDVLAAEGLEPDRRLWAHLEGVPLLFTARRREEGGAMDSTPAQRRSWLETALEDAAAIDIEVASLSDYPGLLEILAGRNIPLVASFHDFEGTPTTPDLLDRLETARAAGAAVFKAAARVHTPADVAALADFQRTDHGMAKALMGMGPLAPVSRLLCAQYGSVLNYGYLGKTPTAPGQWNAARLKDAIGSVEPA</sequence>
<comment type="catalytic activity">
    <reaction evidence="1">
        <text>3-dehydroquinate = 3-dehydroshikimate + H2O</text>
        <dbReference type="Rhea" id="RHEA:21096"/>
        <dbReference type="ChEBI" id="CHEBI:15377"/>
        <dbReference type="ChEBI" id="CHEBI:16630"/>
        <dbReference type="ChEBI" id="CHEBI:32364"/>
        <dbReference type="EC" id="4.2.1.10"/>
    </reaction>
</comment>
<dbReference type="Pfam" id="PF01487">
    <property type="entry name" value="DHquinase_I"/>
    <property type="match status" value="1"/>
</dbReference>
<dbReference type="Gene3D" id="3.20.20.70">
    <property type="entry name" value="Aldolase class I"/>
    <property type="match status" value="1"/>
</dbReference>
<keyword evidence="6" id="KW-1185">Reference proteome</keyword>
<dbReference type="AlphaFoldDB" id="A0A975G5D5"/>
<dbReference type="Proteomes" id="UP000676169">
    <property type="component" value="Chromosome"/>
</dbReference>
<dbReference type="RefSeq" id="WP_211629721.1">
    <property type="nucleotide sequence ID" value="NZ_CP073100.1"/>
</dbReference>
<dbReference type="EC" id="4.2.1.10" evidence="2"/>
<dbReference type="GO" id="GO:0003855">
    <property type="term" value="F:3-dehydroquinate dehydratase activity"/>
    <property type="evidence" value="ECO:0007669"/>
    <property type="project" value="UniProtKB-EC"/>
</dbReference>
<dbReference type="EMBL" id="CP073100">
    <property type="protein sequence ID" value="QUE49632.1"/>
    <property type="molecule type" value="Genomic_DNA"/>
</dbReference>
<dbReference type="PANTHER" id="PTHR43699:SF1">
    <property type="entry name" value="3-DEHYDROQUINATE DEHYDRATASE"/>
    <property type="match status" value="1"/>
</dbReference>
<dbReference type="InterPro" id="IPR013785">
    <property type="entry name" value="Aldolase_TIM"/>
</dbReference>
<dbReference type="KEGG" id="lamb:KBB96_12190"/>
<dbReference type="PANTHER" id="PTHR43699">
    <property type="entry name" value="3-DEHYDROQUINATE DEHYDRATASE"/>
    <property type="match status" value="1"/>
</dbReference>
<reference evidence="5" key="1">
    <citation type="submission" date="2021-04" db="EMBL/GenBank/DDBJ databases">
        <title>Luteolibacter sp. 32A isolated from the skin of an Anderson's salamander (Ambystoma andersonii).</title>
        <authorList>
            <person name="Spergser J."/>
            <person name="Busse H.-J."/>
        </authorList>
    </citation>
    <scope>NUCLEOTIDE SEQUENCE</scope>
    <source>
        <strain evidence="5">32A</strain>
    </source>
</reference>
<dbReference type="InterPro" id="IPR001381">
    <property type="entry name" value="DHquinase_I"/>
</dbReference>
<evidence type="ECO:0000256" key="4">
    <source>
        <dbReference type="ARBA" id="ARBA00023270"/>
    </source>
</evidence>
<gene>
    <name evidence="5" type="ORF">KBB96_12190</name>
</gene>
<evidence type="ECO:0000256" key="3">
    <source>
        <dbReference type="ARBA" id="ARBA00023239"/>
    </source>
</evidence>
<keyword evidence="3" id="KW-0456">Lyase</keyword>
<dbReference type="SUPFAM" id="SSF51569">
    <property type="entry name" value="Aldolase"/>
    <property type="match status" value="1"/>
</dbReference>